<name>A0A1G4J5U2_9SACH</name>
<feature type="transmembrane region" description="Helical" evidence="2">
    <location>
        <begin position="291"/>
        <end position="317"/>
    </location>
</feature>
<keyword evidence="2" id="KW-1133">Transmembrane helix</keyword>
<feature type="region of interest" description="Disordered" evidence="1">
    <location>
        <begin position="1"/>
        <end position="63"/>
    </location>
</feature>
<evidence type="ECO:0000313" key="4">
    <source>
        <dbReference type="Proteomes" id="UP000191144"/>
    </source>
</evidence>
<dbReference type="OrthoDB" id="992776at2759"/>
<reference evidence="4" key="1">
    <citation type="submission" date="2016-03" db="EMBL/GenBank/DDBJ databases">
        <authorList>
            <person name="Devillers Hugo."/>
        </authorList>
    </citation>
    <scope>NUCLEOTIDE SEQUENCE [LARGE SCALE GENOMIC DNA]</scope>
</reference>
<keyword evidence="4" id="KW-1185">Reference proteome</keyword>
<evidence type="ECO:0000256" key="1">
    <source>
        <dbReference type="SAM" id="MobiDB-lite"/>
    </source>
</evidence>
<protein>
    <submittedName>
        <fullName evidence="3">LAME_0D00496g1_1</fullName>
    </submittedName>
</protein>
<feature type="compositionally biased region" description="Basic and acidic residues" evidence="1">
    <location>
        <begin position="25"/>
        <end position="45"/>
    </location>
</feature>
<proteinExistence type="predicted"/>
<evidence type="ECO:0000256" key="2">
    <source>
        <dbReference type="SAM" id="Phobius"/>
    </source>
</evidence>
<dbReference type="EMBL" id="LT598482">
    <property type="protein sequence ID" value="SCU85200.1"/>
    <property type="molecule type" value="Genomic_DNA"/>
</dbReference>
<feature type="transmembrane region" description="Helical" evidence="2">
    <location>
        <begin position="210"/>
        <end position="231"/>
    </location>
</feature>
<feature type="compositionally biased region" description="Polar residues" evidence="1">
    <location>
        <begin position="46"/>
        <end position="62"/>
    </location>
</feature>
<evidence type="ECO:0000313" key="3">
    <source>
        <dbReference type="EMBL" id="SCU85200.1"/>
    </source>
</evidence>
<gene>
    <name evidence="3" type="ORF">LAME_0D00496G</name>
</gene>
<dbReference type="AlphaFoldDB" id="A0A1G4J5U2"/>
<keyword evidence="2" id="KW-0812">Transmembrane</keyword>
<feature type="compositionally biased region" description="Acidic residues" evidence="1">
    <location>
        <begin position="94"/>
        <end position="109"/>
    </location>
</feature>
<accession>A0A1G4J5U2</accession>
<feature type="transmembrane region" description="Helical" evidence="2">
    <location>
        <begin position="252"/>
        <end position="271"/>
    </location>
</feature>
<keyword evidence="2" id="KW-0472">Membrane</keyword>
<sequence>MESVEPKRSILLPSKADNGGGENIRILESEIPGRGERGRTREKRGNVSSGTSQNRSRTTSRLRGNMQEYLKWTVLSHDPSERLSIDSNHSGTEASDDEEDVSDEEQVSDVENELDIDAALGYDLGARVLPNFVSSLWDVLQAEKAWISKYQSEIQSKSPPVQVDDLANGFARAIEVIHGSKAEDGDNANKINSRQGSSYILYLDLTTESFYALLYVFGAVLNSNDTLYVLYVTPKVPRERLQSNVARLKAQVAYLLDASASILDSISVVAISVSHPYPKHLLNEMVLAVQPMALCVPLSLLLSSLQNYVCPIPTVVIRRKLKRSKKKGLSE</sequence>
<organism evidence="3 4">
    <name type="scientific">Lachancea meyersii CBS 8951</name>
    <dbReference type="NCBI Taxonomy" id="1266667"/>
    <lineage>
        <taxon>Eukaryota</taxon>
        <taxon>Fungi</taxon>
        <taxon>Dikarya</taxon>
        <taxon>Ascomycota</taxon>
        <taxon>Saccharomycotina</taxon>
        <taxon>Saccharomycetes</taxon>
        <taxon>Saccharomycetales</taxon>
        <taxon>Saccharomycetaceae</taxon>
        <taxon>Lachancea</taxon>
    </lineage>
</organism>
<dbReference type="Proteomes" id="UP000191144">
    <property type="component" value="Chromosome D"/>
</dbReference>
<feature type="region of interest" description="Disordered" evidence="1">
    <location>
        <begin position="81"/>
        <end position="109"/>
    </location>
</feature>